<evidence type="ECO:0000259" key="14">
    <source>
        <dbReference type="Pfam" id="PF17766"/>
    </source>
</evidence>
<dbReference type="CDD" id="cd02120">
    <property type="entry name" value="PA_subtilisin_like"/>
    <property type="match status" value="1"/>
</dbReference>
<evidence type="ECO:0000256" key="4">
    <source>
        <dbReference type="ARBA" id="ARBA00022670"/>
    </source>
</evidence>
<dbReference type="GO" id="GO:0009610">
    <property type="term" value="P:response to symbiotic fungus"/>
    <property type="evidence" value="ECO:0007669"/>
    <property type="project" value="UniProtKB-ARBA"/>
</dbReference>
<gene>
    <name evidence="15" type="ORF">VNO77_22634</name>
</gene>
<dbReference type="GO" id="GO:0005576">
    <property type="term" value="C:extracellular region"/>
    <property type="evidence" value="ECO:0007669"/>
    <property type="project" value="UniProtKB-SubCell"/>
</dbReference>
<evidence type="ECO:0000259" key="13">
    <source>
        <dbReference type="Pfam" id="PF05922"/>
    </source>
</evidence>
<dbReference type="InterPro" id="IPR023827">
    <property type="entry name" value="Peptidase_S8_Asp-AS"/>
</dbReference>
<dbReference type="InterPro" id="IPR015500">
    <property type="entry name" value="Peptidase_S8_subtilisin-rel"/>
</dbReference>
<feature type="domain" description="Inhibitor I9" evidence="13">
    <location>
        <begin position="67"/>
        <end position="180"/>
    </location>
</feature>
<evidence type="ECO:0000313" key="15">
    <source>
        <dbReference type="EMBL" id="KAK7328525.1"/>
    </source>
</evidence>
<dbReference type="InterPro" id="IPR037045">
    <property type="entry name" value="S8pro/Inhibitor_I9_sf"/>
</dbReference>
<dbReference type="Gene3D" id="3.40.50.200">
    <property type="entry name" value="Peptidase S8/S53 domain"/>
    <property type="match status" value="1"/>
</dbReference>
<comment type="subcellular location">
    <subcellularLocation>
        <location evidence="1">Secreted</location>
    </subcellularLocation>
</comment>
<keyword evidence="8" id="KW-0325">Glycoprotein</keyword>
<dbReference type="GO" id="GO:0006508">
    <property type="term" value="P:proteolysis"/>
    <property type="evidence" value="ECO:0007669"/>
    <property type="project" value="UniProtKB-KW"/>
</dbReference>
<evidence type="ECO:0000256" key="11">
    <source>
        <dbReference type="RuleBase" id="RU003355"/>
    </source>
</evidence>
<comment type="caution">
    <text evidence="15">The sequence shown here is derived from an EMBL/GenBank/DDBJ whole genome shotgun (WGS) entry which is preliminary data.</text>
</comment>
<evidence type="ECO:0000256" key="6">
    <source>
        <dbReference type="ARBA" id="ARBA00022801"/>
    </source>
</evidence>
<dbReference type="PROSITE" id="PS51892">
    <property type="entry name" value="SUBTILASE"/>
    <property type="match status" value="1"/>
</dbReference>
<comment type="similarity">
    <text evidence="2 10 11">Belongs to the peptidase S8 family.</text>
</comment>
<feature type="domain" description="Peptidase S8/S53" evidence="12">
    <location>
        <begin position="206"/>
        <end position="696"/>
    </location>
</feature>
<evidence type="ECO:0000256" key="9">
    <source>
        <dbReference type="PIRSR" id="PIRSR615500-1"/>
    </source>
</evidence>
<keyword evidence="6 10" id="KW-0378">Hydrolase</keyword>
<dbReference type="Gene3D" id="2.60.40.2310">
    <property type="match status" value="1"/>
</dbReference>
<keyword evidence="5" id="KW-0732">Signal</keyword>
<dbReference type="InterPro" id="IPR034197">
    <property type="entry name" value="Peptidases_S8_3"/>
</dbReference>
<dbReference type="InterPro" id="IPR045051">
    <property type="entry name" value="SBT"/>
</dbReference>
<dbReference type="InterPro" id="IPR000209">
    <property type="entry name" value="Peptidase_S8/S53_dom"/>
</dbReference>
<feature type="active site" description="Charge relay system" evidence="9 10">
    <location>
        <position position="290"/>
    </location>
</feature>
<evidence type="ECO:0000256" key="10">
    <source>
        <dbReference type="PROSITE-ProRule" id="PRU01240"/>
    </source>
</evidence>
<dbReference type="InterPro" id="IPR036852">
    <property type="entry name" value="Peptidase_S8/S53_dom_sf"/>
</dbReference>
<dbReference type="FunFam" id="3.40.50.200:FF:000006">
    <property type="entry name" value="Subtilisin-like protease SBT1.5"/>
    <property type="match status" value="1"/>
</dbReference>
<dbReference type="Proteomes" id="UP001367508">
    <property type="component" value="Unassembled WGS sequence"/>
</dbReference>
<dbReference type="AlphaFoldDB" id="A0AAN9L2Y4"/>
<sequence>MAPPIPHLPIVVDTCWGGFGSNWVFTFCSFVSLETLMGNTCLVHLVLVLGMLVVPCLCQDDATAAVYVVTLRHSPSSHYYGELRKVPNNGFNDHAASRRTQFHRPRYDNITKTDKRYGSYIARVHDSLLNKVLKGEKYLKLYSYHYLINGFAVLVTQQQAEKLSSSSEVANVVLDFSVRTATTHTPQFLGLPQGAWSQDGGFETAGEGIVIGFIDTGIDPTHPSFDDDKSEHPYPVPAHFSGICEVTRDFPSGSCNRKLVGARHFAASAITRGIFNSTQDYASPFDGDGHGTHTASVAAGNHGIPVIVAGHHFGNASGMAPRSHIAVYKALYKSFGGFAADVVAAIDQAAQDGVDIISLSITPNRRPPGVATFFNPIDMALLSAVKAGIFVVQAAGNTGPSPMSMSSFSPWIYTVGAASHDRVYSNSIFLGNNVTISGVGLAPGTDENKLYTLIHARHALNNDTAVADDMYVGECQDASKFNRELIQGNLLICSYSIRFVLGLSTIKRASETAKNLSAAGVVFYMDPYVIGFQLNPVPMKMPAIIIPSTNDSKILMQYYNSSLEIDATSKKIVKFGAVAAICGGLKANYGNIAPEVMYYSARGPDPEDSLPHEADILKPNLLAPGNFIWAAWSSRGTDSVEFLGENFAMMSGTSMAAPHVAGLAALIRQKFPNFSPAAIGSALSTTASLYNKSGGAIMAQRSYASPELNQSPATPFDMGNGFVNATAALNPGVIFDSGYDDYMSFLCGINGSAPVVLNYTGQNCWLYNSTTYGPDLNLPSITISKLNQSRVVQRTVQNIAQNESYSVGWNAPYGVSVKVSPTHFCIASGERQVLSVQLNATTNSSVASFGRIGLFGNQGHVVNIPLSIMLKISSNITTS</sequence>
<dbReference type="PANTHER" id="PTHR10795">
    <property type="entry name" value="PROPROTEIN CONVERTASE SUBTILISIN/KEXIN"/>
    <property type="match status" value="1"/>
</dbReference>
<evidence type="ECO:0000256" key="1">
    <source>
        <dbReference type="ARBA" id="ARBA00004613"/>
    </source>
</evidence>
<dbReference type="Pfam" id="PF17766">
    <property type="entry name" value="fn3_6"/>
    <property type="match status" value="1"/>
</dbReference>
<keyword evidence="3" id="KW-0964">Secreted</keyword>
<evidence type="ECO:0000256" key="3">
    <source>
        <dbReference type="ARBA" id="ARBA00022525"/>
    </source>
</evidence>
<evidence type="ECO:0008006" key="17">
    <source>
        <dbReference type="Google" id="ProtNLM"/>
    </source>
</evidence>
<dbReference type="GO" id="GO:0009609">
    <property type="term" value="P:response to symbiotic bacterium"/>
    <property type="evidence" value="ECO:0007669"/>
    <property type="project" value="UniProtKB-ARBA"/>
</dbReference>
<dbReference type="PROSITE" id="PS00136">
    <property type="entry name" value="SUBTILASE_ASP"/>
    <property type="match status" value="1"/>
</dbReference>
<protein>
    <recommendedName>
        <fullName evidence="17">Subtilisin-like protease SBT2.2</fullName>
    </recommendedName>
</protein>
<name>A0AAN9L2Y4_CANGL</name>
<dbReference type="CDD" id="cd04852">
    <property type="entry name" value="Peptidases_S8_3"/>
    <property type="match status" value="1"/>
</dbReference>
<dbReference type="InterPro" id="IPR041469">
    <property type="entry name" value="Subtilisin-like_FN3"/>
</dbReference>
<keyword evidence="4 10" id="KW-0645">Protease</keyword>
<keyword evidence="16" id="KW-1185">Reference proteome</keyword>
<dbReference type="SUPFAM" id="SSF52743">
    <property type="entry name" value="Subtilisin-like"/>
    <property type="match status" value="1"/>
</dbReference>
<dbReference type="Pfam" id="PF05922">
    <property type="entry name" value="Inhibitor_I9"/>
    <property type="match status" value="1"/>
</dbReference>
<evidence type="ECO:0000256" key="5">
    <source>
        <dbReference type="ARBA" id="ARBA00022729"/>
    </source>
</evidence>
<dbReference type="InterPro" id="IPR010259">
    <property type="entry name" value="S8pro/Inhibitor_I9"/>
</dbReference>
<accession>A0AAN9L2Y4</accession>
<keyword evidence="7 10" id="KW-0720">Serine protease</keyword>
<evidence type="ECO:0000259" key="12">
    <source>
        <dbReference type="Pfam" id="PF00082"/>
    </source>
</evidence>
<dbReference type="Gene3D" id="3.50.30.30">
    <property type="match status" value="1"/>
</dbReference>
<dbReference type="EMBL" id="JAYMYQ010000005">
    <property type="protein sequence ID" value="KAK7328525.1"/>
    <property type="molecule type" value="Genomic_DNA"/>
</dbReference>
<proteinExistence type="inferred from homology"/>
<dbReference type="InterPro" id="IPR023828">
    <property type="entry name" value="Peptidase_S8_Ser-AS"/>
</dbReference>
<dbReference type="GO" id="GO:0004252">
    <property type="term" value="F:serine-type endopeptidase activity"/>
    <property type="evidence" value="ECO:0007669"/>
    <property type="project" value="UniProtKB-UniRule"/>
</dbReference>
<dbReference type="Gene3D" id="3.30.70.80">
    <property type="entry name" value="Peptidase S8 propeptide/proteinase inhibitor I9"/>
    <property type="match status" value="1"/>
</dbReference>
<organism evidence="15 16">
    <name type="scientific">Canavalia gladiata</name>
    <name type="common">Sword bean</name>
    <name type="synonym">Dolichos gladiatus</name>
    <dbReference type="NCBI Taxonomy" id="3824"/>
    <lineage>
        <taxon>Eukaryota</taxon>
        <taxon>Viridiplantae</taxon>
        <taxon>Streptophyta</taxon>
        <taxon>Embryophyta</taxon>
        <taxon>Tracheophyta</taxon>
        <taxon>Spermatophyta</taxon>
        <taxon>Magnoliopsida</taxon>
        <taxon>eudicotyledons</taxon>
        <taxon>Gunneridae</taxon>
        <taxon>Pentapetalae</taxon>
        <taxon>rosids</taxon>
        <taxon>fabids</taxon>
        <taxon>Fabales</taxon>
        <taxon>Fabaceae</taxon>
        <taxon>Papilionoideae</taxon>
        <taxon>50 kb inversion clade</taxon>
        <taxon>NPAAA clade</taxon>
        <taxon>indigoferoid/millettioid clade</taxon>
        <taxon>Phaseoleae</taxon>
        <taxon>Canavalia</taxon>
    </lineage>
</organism>
<feature type="active site" description="Charge relay system" evidence="9 10">
    <location>
        <position position="654"/>
    </location>
</feature>
<dbReference type="PRINTS" id="PR00723">
    <property type="entry name" value="SUBTILISIN"/>
</dbReference>
<dbReference type="PROSITE" id="PS00138">
    <property type="entry name" value="SUBTILASE_SER"/>
    <property type="match status" value="1"/>
</dbReference>
<feature type="active site" description="Charge relay system" evidence="9 10">
    <location>
        <position position="215"/>
    </location>
</feature>
<feature type="domain" description="Subtilisin-like protease fibronectin type-III" evidence="14">
    <location>
        <begin position="775"/>
        <end position="868"/>
    </location>
</feature>
<evidence type="ECO:0000256" key="7">
    <source>
        <dbReference type="ARBA" id="ARBA00022825"/>
    </source>
</evidence>
<evidence type="ECO:0000256" key="2">
    <source>
        <dbReference type="ARBA" id="ARBA00011073"/>
    </source>
</evidence>
<evidence type="ECO:0000313" key="16">
    <source>
        <dbReference type="Proteomes" id="UP001367508"/>
    </source>
</evidence>
<reference evidence="15 16" key="1">
    <citation type="submission" date="2024-01" db="EMBL/GenBank/DDBJ databases">
        <title>The genomes of 5 underutilized Papilionoideae crops provide insights into root nodulation and disease resistanc.</title>
        <authorList>
            <person name="Jiang F."/>
        </authorList>
    </citation>
    <scope>NUCLEOTIDE SEQUENCE [LARGE SCALE GENOMIC DNA]</scope>
    <source>
        <strain evidence="15">LVBAO_FW01</strain>
        <tissue evidence="15">Leaves</tissue>
    </source>
</reference>
<evidence type="ECO:0000256" key="8">
    <source>
        <dbReference type="ARBA" id="ARBA00023180"/>
    </source>
</evidence>
<dbReference type="Pfam" id="PF00082">
    <property type="entry name" value="Peptidase_S8"/>
    <property type="match status" value="1"/>
</dbReference>